<feature type="region of interest" description="Disordered" evidence="2">
    <location>
        <begin position="460"/>
        <end position="489"/>
    </location>
</feature>
<feature type="region of interest" description="Disordered" evidence="2">
    <location>
        <begin position="243"/>
        <end position="298"/>
    </location>
</feature>
<feature type="domain" description="CCHC-type" evidence="3">
    <location>
        <begin position="196"/>
        <end position="212"/>
    </location>
</feature>
<keyword evidence="1" id="KW-0479">Metal-binding</keyword>
<accession>A0A6J8EUS2</accession>
<dbReference type="Gene3D" id="4.10.60.10">
    <property type="entry name" value="Zinc finger, CCHC-type"/>
    <property type="match status" value="1"/>
</dbReference>
<evidence type="ECO:0000259" key="3">
    <source>
        <dbReference type="PROSITE" id="PS50158"/>
    </source>
</evidence>
<keyword evidence="5" id="KW-1185">Reference proteome</keyword>
<dbReference type="Proteomes" id="UP000507470">
    <property type="component" value="Unassembled WGS sequence"/>
</dbReference>
<dbReference type="SUPFAM" id="SSF57756">
    <property type="entry name" value="Retrovirus zinc finger-like domains"/>
    <property type="match status" value="1"/>
</dbReference>
<name>A0A6J8EUS2_MYTCO</name>
<feature type="compositionally biased region" description="Basic and acidic residues" evidence="2">
    <location>
        <begin position="256"/>
        <end position="283"/>
    </location>
</feature>
<dbReference type="GO" id="GO:0008270">
    <property type="term" value="F:zinc ion binding"/>
    <property type="evidence" value="ECO:0007669"/>
    <property type="project" value="UniProtKB-KW"/>
</dbReference>
<dbReference type="AlphaFoldDB" id="A0A6J8EUS2"/>
<dbReference type="InterPro" id="IPR036875">
    <property type="entry name" value="Znf_CCHC_sf"/>
</dbReference>
<protein>
    <recommendedName>
        <fullName evidence="3">CCHC-type domain-containing protein</fullName>
    </recommendedName>
</protein>
<evidence type="ECO:0000313" key="5">
    <source>
        <dbReference type="Proteomes" id="UP000507470"/>
    </source>
</evidence>
<evidence type="ECO:0000256" key="1">
    <source>
        <dbReference type="PROSITE-ProRule" id="PRU00047"/>
    </source>
</evidence>
<evidence type="ECO:0000256" key="2">
    <source>
        <dbReference type="SAM" id="MobiDB-lite"/>
    </source>
</evidence>
<feature type="compositionally biased region" description="Polar residues" evidence="2">
    <location>
        <begin position="284"/>
        <end position="298"/>
    </location>
</feature>
<feature type="region of interest" description="Disordered" evidence="2">
    <location>
        <begin position="316"/>
        <end position="358"/>
    </location>
</feature>
<keyword evidence="1" id="KW-0863">Zinc-finger</keyword>
<gene>
    <name evidence="4" type="ORF">MCOR_55457</name>
</gene>
<dbReference type="GO" id="GO:0003676">
    <property type="term" value="F:nucleic acid binding"/>
    <property type="evidence" value="ECO:0007669"/>
    <property type="project" value="InterPro"/>
</dbReference>
<keyword evidence="1" id="KW-0862">Zinc</keyword>
<dbReference type="PROSITE" id="PS50158">
    <property type="entry name" value="ZF_CCHC"/>
    <property type="match status" value="1"/>
</dbReference>
<sequence>MGDKTYPLDDIFSKEQTVTVNVVNTNLIKPESVIDEIERRCGTGSVLACVPKFGTSYEVVMQERRYVGEISGDHLSLQSKTCPVNELISVFKIVSIINLSMYVTDEEIIDRFGKMGVEIVSDIKKRKMHSRLAIYDGTRVLRQNYHLTLASIPYSMKFSVNGRETAYYRVIHNNQVKVCSSCFSPTHLYKDCPDFKCFECGLQGHIVKNCPEYKCKACSRVKSECECTKEKRYFGEGFDRNPGKRKSHWLGNPNVEHSEEDKKCKVSDQSENDKVDDMKDKGNNSEPSQTVQSPVEDTSLITTEALVIQKQQMCDDVESNDGNNGEDDVNGGNNGEDDVNDGNNGDDDDGDNDVDDVMNGDVSATVAKSENGVQIKNANAKTDVDCEQIYEELQLTVSKCNDLLVINENVVTSEGILSENCNIDEDVSIISSLEQTCSQGEDEGAYGELEEIDMDTVSLTDNSQGEGVDKQMSKSKLQRVKKKERRNKMKIKPNVKAAMIAHQKNDKTKK</sequence>
<evidence type="ECO:0000313" key="4">
    <source>
        <dbReference type="EMBL" id="CAC5423452.1"/>
    </source>
</evidence>
<organism evidence="4 5">
    <name type="scientific">Mytilus coruscus</name>
    <name type="common">Sea mussel</name>
    <dbReference type="NCBI Taxonomy" id="42192"/>
    <lineage>
        <taxon>Eukaryota</taxon>
        <taxon>Metazoa</taxon>
        <taxon>Spiralia</taxon>
        <taxon>Lophotrochozoa</taxon>
        <taxon>Mollusca</taxon>
        <taxon>Bivalvia</taxon>
        <taxon>Autobranchia</taxon>
        <taxon>Pteriomorphia</taxon>
        <taxon>Mytilida</taxon>
        <taxon>Mytiloidea</taxon>
        <taxon>Mytilidae</taxon>
        <taxon>Mytilinae</taxon>
        <taxon>Mytilus</taxon>
    </lineage>
</organism>
<dbReference type="OrthoDB" id="6128564at2759"/>
<dbReference type="EMBL" id="CACVKT020009786">
    <property type="protein sequence ID" value="CAC5423452.1"/>
    <property type="molecule type" value="Genomic_DNA"/>
</dbReference>
<dbReference type="SMART" id="SM00343">
    <property type="entry name" value="ZnF_C2HC"/>
    <property type="match status" value="2"/>
</dbReference>
<reference evidence="4 5" key="1">
    <citation type="submission" date="2020-06" db="EMBL/GenBank/DDBJ databases">
        <authorList>
            <person name="Li R."/>
            <person name="Bekaert M."/>
        </authorList>
    </citation>
    <scope>NUCLEOTIDE SEQUENCE [LARGE SCALE GENOMIC DNA]</scope>
    <source>
        <strain evidence="5">wild</strain>
    </source>
</reference>
<dbReference type="InterPro" id="IPR001878">
    <property type="entry name" value="Znf_CCHC"/>
</dbReference>
<feature type="compositionally biased region" description="Basic residues" evidence="2">
    <location>
        <begin position="476"/>
        <end position="489"/>
    </location>
</feature>
<proteinExistence type="predicted"/>